<dbReference type="InterPro" id="IPR034686">
    <property type="entry name" value="Terpene_cyclase-like_2"/>
</dbReference>
<keyword evidence="4" id="KW-1185">Reference proteome</keyword>
<protein>
    <recommendedName>
        <fullName evidence="2">Terpene synthase</fullName>
        <ecNumber evidence="2">4.2.3.-</ecNumber>
    </recommendedName>
</protein>
<dbReference type="SFLD" id="SFLDS00005">
    <property type="entry name" value="Isoprenoid_Synthase_Type_I"/>
    <property type="match status" value="1"/>
</dbReference>
<dbReference type="SFLD" id="SFLDG01020">
    <property type="entry name" value="Terpene_Cyclase_Like_2"/>
    <property type="match status" value="1"/>
</dbReference>
<proteinExistence type="inferred from homology"/>
<comment type="caution">
    <text evidence="3">The sequence shown here is derived from an EMBL/GenBank/DDBJ whole genome shotgun (WGS) entry which is preliminary data.</text>
</comment>
<dbReference type="SUPFAM" id="SSF48576">
    <property type="entry name" value="Terpenoid synthases"/>
    <property type="match status" value="1"/>
</dbReference>
<accession>A0ABW4T8H3</accession>
<organism evidence="3 4">
    <name type="scientific">Nonomuraea mangrovi</name>
    <dbReference type="NCBI Taxonomy" id="2316207"/>
    <lineage>
        <taxon>Bacteria</taxon>
        <taxon>Bacillati</taxon>
        <taxon>Actinomycetota</taxon>
        <taxon>Actinomycetes</taxon>
        <taxon>Streptosporangiales</taxon>
        <taxon>Streptosporangiaceae</taxon>
        <taxon>Nonomuraea</taxon>
    </lineage>
</organism>
<dbReference type="Proteomes" id="UP001597368">
    <property type="component" value="Unassembled WGS sequence"/>
</dbReference>
<dbReference type="Gene3D" id="1.10.600.10">
    <property type="entry name" value="Farnesyl Diphosphate Synthase"/>
    <property type="match status" value="1"/>
</dbReference>
<dbReference type="InterPro" id="IPR008949">
    <property type="entry name" value="Isoprenoid_synthase_dom_sf"/>
</dbReference>
<dbReference type="PANTHER" id="PTHR35201:SF4">
    <property type="entry name" value="BETA-PINACENE SYNTHASE-RELATED"/>
    <property type="match status" value="1"/>
</dbReference>
<comment type="cofactor">
    <cofactor evidence="2">
        <name>Mg(2+)</name>
        <dbReference type="ChEBI" id="CHEBI:18420"/>
    </cofactor>
</comment>
<keyword evidence="2" id="KW-0460">Magnesium</keyword>
<dbReference type="EC" id="4.2.3.-" evidence="2"/>
<dbReference type="EMBL" id="JBHUFV010000061">
    <property type="protein sequence ID" value="MFD1938046.1"/>
    <property type="molecule type" value="Genomic_DNA"/>
</dbReference>
<evidence type="ECO:0000256" key="2">
    <source>
        <dbReference type="RuleBase" id="RU366034"/>
    </source>
</evidence>
<evidence type="ECO:0000256" key="1">
    <source>
        <dbReference type="ARBA" id="ARBA00023239"/>
    </source>
</evidence>
<reference evidence="4" key="1">
    <citation type="journal article" date="2019" name="Int. J. Syst. Evol. Microbiol.">
        <title>The Global Catalogue of Microorganisms (GCM) 10K type strain sequencing project: providing services to taxonomists for standard genome sequencing and annotation.</title>
        <authorList>
            <consortium name="The Broad Institute Genomics Platform"/>
            <consortium name="The Broad Institute Genome Sequencing Center for Infectious Disease"/>
            <person name="Wu L."/>
            <person name="Ma J."/>
        </authorList>
    </citation>
    <scope>NUCLEOTIDE SEQUENCE [LARGE SCALE GENOMIC DNA]</scope>
    <source>
        <strain evidence="4">ICMP 6774ER</strain>
    </source>
</reference>
<evidence type="ECO:0000313" key="4">
    <source>
        <dbReference type="Proteomes" id="UP001597368"/>
    </source>
</evidence>
<gene>
    <name evidence="3" type="ORF">ACFSKW_41885</name>
</gene>
<comment type="similarity">
    <text evidence="2">Belongs to the terpene synthase family.</text>
</comment>
<sequence>MTPASLLTPLVSRVPALAAPCRMHRSVYAIEAAVIDWTRRTGLCVDRSSACHRLAARAFAEFDARAAALFAQWLTWLFHLDDLVDEAGQPYPRLFEGNGAHPLEAAFTDLWRATSATMSDDWRLRFATNLQRQADACGVEADNRAGGKVPTIEEYPVLRRGTAGPFLYDLVEPCLGVEVPPELAADEPWLALVEACADVAAWCNDLVSLSKERGDAHNFVVVVTHELGVSEPEAAEWVLDRIAARCADMRAAARRLPLDTLPPKIARDVSKVACAYLTAPRAHLDWATESERYT</sequence>
<evidence type="ECO:0000313" key="3">
    <source>
        <dbReference type="EMBL" id="MFD1938046.1"/>
    </source>
</evidence>
<keyword evidence="2" id="KW-0479">Metal-binding</keyword>
<dbReference type="Pfam" id="PF19086">
    <property type="entry name" value="Terpene_syn_C_2"/>
    <property type="match status" value="1"/>
</dbReference>
<keyword evidence="1 2" id="KW-0456">Lyase</keyword>
<name>A0ABW4T8H3_9ACTN</name>
<dbReference type="PANTHER" id="PTHR35201">
    <property type="entry name" value="TERPENE SYNTHASE"/>
    <property type="match status" value="1"/>
</dbReference>
<dbReference type="RefSeq" id="WP_379579760.1">
    <property type="nucleotide sequence ID" value="NZ_JBHUFV010000061.1"/>
</dbReference>